<dbReference type="Pfam" id="PF00226">
    <property type="entry name" value="DnaJ"/>
    <property type="match status" value="1"/>
</dbReference>
<comment type="caution">
    <text evidence="2">The sequence shown here is derived from an EMBL/GenBank/DDBJ whole genome shotgun (WGS) entry which is preliminary data.</text>
</comment>
<dbReference type="SMART" id="SM00271">
    <property type="entry name" value="DnaJ"/>
    <property type="match status" value="1"/>
</dbReference>
<dbReference type="SUPFAM" id="SSF46565">
    <property type="entry name" value="Chaperone J-domain"/>
    <property type="match status" value="1"/>
</dbReference>
<dbReference type="RefSeq" id="WP_212537162.1">
    <property type="nucleotide sequence ID" value="NZ_JAGTUU010000005.1"/>
</dbReference>
<dbReference type="InterPro" id="IPR036869">
    <property type="entry name" value="J_dom_sf"/>
</dbReference>
<feature type="domain" description="J" evidence="1">
    <location>
        <begin position="162"/>
        <end position="230"/>
    </location>
</feature>
<keyword evidence="3" id="KW-1185">Reference proteome</keyword>
<protein>
    <submittedName>
        <fullName evidence="2">Molecular chaperone DjiA</fullName>
    </submittedName>
</protein>
<evidence type="ECO:0000313" key="3">
    <source>
        <dbReference type="Proteomes" id="UP000681356"/>
    </source>
</evidence>
<dbReference type="Proteomes" id="UP000681356">
    <property type="component" value="Unassembled WGS sequence"/>
</dbReference>
<gene>
    <name evidence="2" type="ORF">KB874_14030</name>
</gene>
<name>A0A8J8B7K2_9RHOB</name>
<dbReference type="Gene3D" id="1.10.287.110">
    <property type="entry name" value="DnaJ domain"/>
    <property type="match status" value="1"/>
</dbReference>
<accession>A0A8J8B7K2</accession>
<reference evidence="2" key="1">
    <citation type="submission" date="2021-04" db="EMBL/GenBank/DDBJ databases">
        <authorList>
            <person name="Yoon J."/>
        </authorList>
    </citation>
    <scope>NUCLEOTIDE SEQUENCE</scope>
    <source>
        <strain evidence="2">KMU-90</strain>
    </source>
</reference>
<dbReference type="CDD" id="cd06257">
    <property type="entry name" value="DnaJ"/>
    <property type="match status" value="1"/>
</dbReference>
<organism evidence="2 3">
    <name type="scientific">Thetidibacter halocola</name>
    <dbReference type="NCBI Taxonomy" id="2827239"/>
    <lineage>
        <taxon>Bacteria</taxon>
        <taxon>Pseudomonadati</taxon>
        <taxon>Pseudomonadota</taxon>
        <taxon>Alphaproteobacteria</taxon>
        <taxon>Rhodobacterales</taxon>
        <taxon>Roseobacteraceae</taxon>
        <taxon>Thetidibacter</taxon>
    </lineage>
</organism>
<dbReference type="AlphaFoldDB" id="A0A8J8B7K2"/>
<evidence type="ECO:0000259" key="1">
    <source>
        <dbReference type="PROSITE" id="PS50076"/>
    </source>
</evidence>
<dbReference type="Pfam" id="PF05099">
    <property type="entry name" value="TerB"/>
    <property type="match status" value="1"/>
</dbReference>
<dbReference type="InterPro" id="IPR007791">
    <property type="entry name" value="DjlA_N"/>
</dbReference>
<dbReference type="Gene3D" id="1.10.3680.10">
    <property type="entry name" value="TerB-like"/>
    <property type="match status" value="1"/>
</dbReference>
<dbReference type="InterPro" id="IPR001623">
    <property type="entry name" value="DnaJ_domain"/>
</dbReference>
<dbReference type="SUPFAM" id="SSF158682">
    <property type="entry name" value="TerB-like"/>
    <property type="match status" value="1"/>
</dbReference>
<dbReference type="PROSITE" id="PS50076">
    <property type="entry name" value="DNAJ_2"/>
    <property type="match status" value="1"/>
</dbReference>
<evidence type="ECO:0000313" key="2">
    <source>
        <dbReference type="EMBL" id="MBS0125206.1"/>
    </source>
</evidence>
<dbReference type="EMBL" id="JAGTUU010000005">
    <property type="protein sequence ID" value="MBS0125206.1"/>
    <property type="molecule type" value="Genomic_DNA"/>
</dbReference>
<dbReference type="CDD" id="cd07316">
    <property type="entry name" value="terB_like_DjlA"/>
    <property type="match status" value="1"/>
</dbReference>
<dbReference type="InterPro" id="IPR029024">
    <property type="entry name" value="TerB-like"/>
</dbReference>
<sequence length="230" mass="25715">MSIWTRITEALAALAQGEGLAAVFEKLRTPPERSIAFTIAVIALSAKMAKADGLVTRDEVMAFREVFQIPPEEEANAARVFNLARQDVAGFEEYASRIRAMFDGDNGTLCDLMEGLFHIAMADGTYHPNEDVFLARVAEIFGLAGPRFDALRARFVPDAERDPFAVLGVSPEMEMNEIRSVYRKLVRETHPDVMIARGVPVEAVKLSERRLQDITRAWDDIRSMRARETA</sequence>
<proteinExistence type="predicted"/>